<keyword evidence="1" id="KW-1133">Transmembrane helix</keyword>
<comment type="caution">
    <text evidence="2">The sequence shown here is derived from an EMBL/GenBank/DDBJ whole genome shotgun (WGS) entry which is preliminary data.</text>
</comment>
<proteinExistence type="predicted"/>
<organism evidence="2 3">
    <name type="scientific">candidate division WWE3 bacterium RIFCSPHIGHO2_01_FULL_42_13</name>
    <dbReference type="NCBI Taxonomy" id="1802617"/>
    <lineage>
        <taxon>Bacteria</taxon>
        <taxon>Katanobacteria</taxon>
    </lineage>
</organism>
<keyword evidence="1" id="KW-0472">Membrane</keyword>
<keyword evidence="1" id="KW-0812">Transmembrane</keyword>
<sequence length="268" mass="29665">MPAKDKGFAHILLIVLGVISLVLVVGWYFLVSPKKNRLVSFPERNTLNEMVSETDTLYTEPADITPNFSCNSNNGLGTETCTVPDGKFTFTHPKSFPVFTLEESRDHRGENLVVIYVYDPNKSYYSLTKESLAELKEKLEQGSQTLEERYSSPFSAWSGDAKIQILNNGSFALVSTTFGAFEVCNRQFSRRVEFVSNEKIFVIVVEGDIEQIFGELPPEHLTYEFADTCNGNAGLATGSLETLAGASAAANGWIEASEQVIQTLSFEL</sequence>
<dbReference type="AlphaFoldDB" id="A0A1F4URT5"/>
<protein>
    <submittedName>
        <fullName evidence="2">Uncharacterized protein</fullName>
    </submittedName>
</protein>
<dbReference type="EMBL" id="MEVA01000006">
    <property type="protein sequence ID" value="OGC47626.1"/>
    <property type="molecule type" value="Genomic_DNA"/>
</dbReference>
<evidence type="ECO:0000256" key="1">
    <source>
        <dbReference type="SAM" id="Phobius"/>
    </source>
</evidence>
<gene>
    <name evidence="2" type="ORF">A2886_02460</name>
</gene>
<name>A0A1F4URT5_UNCKA</name>
<feature type="transmembrane region" description="Helical" evidence="1">
    <location>
        <begin position="7"/>
        <end position="30"/>
    </location>
</feature>
<evidence type="ECO:0000313" key="2">
    <source>
        <dbReference type="EMBL" id="OGC47626.1"/>
    </source>
</evidence>
<reference evidence="2 3" key="1">
    <citation type="journal article" date="2016" name="Nat. Commun.">
        <title>Thousands of microbial genomes shed light on interconnected biogeochemical processes in an aquifer system.</title>
        <authorList>
            <person name="Anantharaman K."/>
            <person name="Brown C.T."/>
            <person name="Hug L.A."/>
            <person name="Sharon I."/>
            <person name="Castelle C.J."/>
            <person name="Probst A.J."/>
            <person name="Thomas B.C."/>
            <person name="Singh A."/>
            <person name="Wilkins M.J."/>
            <person name="Karaoz U."/>
            <person name="Brodie E.L."/>
            <person name="Williams K.H."/>
            <person name="Hubbard S.S."/>
            <person name="Banfield J.F."/>
        </authorList>
    </citation>
    <scope>NUCLEOTIDE SEQUENCE [LARGE SCALE GENOMIC DNA]</scope>
</reference>
<accession>A0A1F4URT5</accession>
<evidence type="ECO:0000313" key="3">
    <source>
        <dbReference type="Proteomes" id="UP000176608"/>
    </source>
</evidence>
<dbReference type="STRING" id="1802617.A2886_02460"/>
<dbReference type="Proteomes" id="UP000176608">
    <property type="component" value="Unassembled WGS sequence"/>
</dbReference>